<dbReference type="InterPro" id="IPR050892">
    <property type="entry name" value="ADP-ribose_metab_enzymes"/>
</dbReference>
<dbReference type="PANTHER" id="PTHR12521">
    <property type="entry name" value="PROTEIN C6ORF130"/>
    <property type="match status" value="1"/>
</dbReference>
<dbReference type="SUPFAM" id="SSF52949">
    <property type="entry name" value="Macro domain-like"/>
    <property type="match status" value="1"/>
</dbReference>
<proteinExistence type="predicted"/>
<dbReference type="Proteomes" id="UP000182800">
    <property type="component" value="Unassembled WGS sequence"/>
</dbReference>
<dbReference type="OrthoDB" id="9780211at2"/>
<dbReference type="PATRIC" id="fig|1653334.4.peg.444"/>
<dbReference type="GO" id="GO:0140291">
    <property type="term" value="P:peptidyl-glutamate ADP-deribosylation"/>
    <property type="evidence" value="ECO:0007669"/>
    <property type="project" value="TreeGrafter"/>
</dbReference>
<evidence type="ECO:0000256" key="1">
    <source>
        <dbReference type="ARBA" id="ARBA00035885"/>
    </source>
</evidence>
<reference evidence="4 6" key="2">
    <citation type="submission" date="2016-08" db="EMBL/GenBank/DDBJ databases">
        <authorList>
            <person name="Varghese N."/>
            <person name="Submissions Spin"/>
        </authorList>
    </citation>
    <scope>NUCLEOTIDE SEQUENCE [LARGE SCALE GENOMIC DNA]</scope>
    <source>
        <strain evidence="4 6">HL-109</strain>
    </source>
</reference>
<name>A0A0N8KDX7_9HYPH</name>
<sequence length="349" mass="39003">MTIEYKTGDMFDEPTEAIVNTVNCVGVMGKGVALEFKRRWPENYRAYKHLCDAGDLRPGKMFIFDNGGLMADGQHRYLINFPTKQHWRAQSKLDFIEQGLDDFIRNIRNLGIMSVALPPLGCGNGGLDWNDVRPLIEDKLAPLQDVHFVVFAPGSEKAPAPEQEGIPTDLTVGRATMMVAFSELEKFFGGQLTRLTAQKLVYFMQVLGVPFGLQFEKGQFGPYSKELHAAFKAMEKKGFIQGYSKSEEKVIVTHATFAASSEFLKKNNVEASAMIHDLSLLVDGYETPFGMELLSSVHYLTIAEGITDQPAMSEALESWNDHKREKFSRASVSAALNRLKEDGYIKAKL</sequence>
<dbReference type="EMBL" id="LJSX01000022">
    <property type="protein sequence ID" value="KPQ09770.1"/>
    <property type="molecule type" value="Genomic_DNA"/>
</dbReference>
<evidence type="ECO:0000313" key="3">
    <source>
        <dbReference type="EMBL" id="KPQ09770.1"/>
    </source>
</evidence>
<gene>
    <name evidence="4" type="ORF">GA0071312_1625</name>
    <name evidence="3" type="ORF">HLUCCO17_13480</name>
</gene>
<dbReference type="Gene3D" id="3.40.220.10">
    <property type="entry name" value="Leucine Aminopeptidase, subunit E, domain 1"/>
    <property type="match status" value="1"/>
</dbReference>
<evidence type="ECO:0000313" key="4">
    <source>
        <dbReference type="EMBL" id="SCC80663.1"/>
    </source>
</evidence>
<dbReference type="InterPro" id="IPR002589">
    <property type="entry name" value="Macro_dom"/>
</dbReference>
<comment type="caution">
    <text evidence="3">The sequence shown here is derived from an EMBL/GenBank/DDBJ whole genome shotgun (WGS) entry which is preliminary data.</text>
</comment>
<dbReference type="CDD" id="cd02901">
    <property type="entry name" value="Macro_Poa1p-like"/>
    <property type="match status" value="1"/>
</dbReference>
<evidence type="ECO:0000313" key="6">
    <source>
        <dbReference type="Proteomes" id="UP000182800"/>
    </source>
</evidence>
<dbReference type="STRING" id="1653334.GA0071312_1625"/>
<dbReference type="RefSeq" id="WP_074444553.1">
    <property type="nucleotide sequence ID" value="NZ_FMBM01000002.1"/>
</dbReference>
<feature type="domain" description="Macro" evidence="2">
    <location>
        <begin position="1"/>
        <end position="167"/>
    </location>
</feature>
<evidence type="ECO:0000259" key="2">
    <source>
        <dbReference type="PROSITE" id="PS51154"/>
    </source>
</evidence>
<keyword evidence="6" id="KW-1185">Reference proteome</keyword>
<dbReference type="InterPro" id="IPR043472">
    <property type="entry name" value="Macro_dom-like"/>
</dbReference>
<dbReference type="EMBL" id="FMBM01000002">
    <property type="protein sequence ID" value="SCC80663.1"/>
    <property type="molecule type" value="Genomic_DNA"/>
</dbReference>
<organism evidence="3 5">
    <name type="scientific">Saliniramus fredricksonii</name>
    <dbReference type="NCBI Taxonomy" id="1653334"/>
    <lineage>
        <taxon>Bacteria</taxon>
        <taxon>Pseudomonadati</taxon>
        <taxon>Pseudomonadota</taxon>
        <taxon>Alphaproteobacteria</taxon>
        <taxon>Hyphomicrobiales</taxon>
        <taxon>Salinarimonadaceae</taxon>
        <taxon>Saliniramus</taxon>
    </lineage>
</organism>
<protein>
    <submittedName>
        <fullName evidence="4">O-acetyl-ADP-ribose deacetylase (Regulator of RNase III), contains Macro domain</fullName>
    </submittedName>
    <submittedName>
        <fullName evidence="3">Putative phosphatase homologous to the C-terminal domain of histone macroH2A1</fullName>
    </submittedName>
</protein>
<comment type="catalytic activity">
    <reaction evidence="1">
        <text>an N-(ADP-alpha-D-ribosyl)-thymidine in DNA + H2O = a thymidine in DNA + ADP-D-ribose</text>
        <dbReference type="Rhea" id="RHEA:71655"/>
        <dbReference type="Rhea" id="RHEA-COMP:13556"/>
        <dbReference type="Rhea" id="RHEA-COMP:18051"/>
        <dbReference type="ChEBI" id="CHEBI:15377"/>
        <dbReference type="ChEBI" id="CHEBI:57967"/>
        <dbReference type="ChEBI" id="CHEBI:137386"/>
        <dbReference type="ChEBI" id="CHEBI:191199"/>
    </reaction>
    <physiologicalReaction direction="left-to-right" evidence="1">
        <dbReference type="Rhea" id="RHEA:71656"/>
    </physiologicalReaction>
</comment>
<dbReference type="PANTHER" id="PTHR12521:SF0">
    <property type="entry name" value="ADP-RIBOSE GLYCOHYDROLASE OARD1"/>
    <property type="match status" value="1"/>
</dbReference>
<dbReference type="Proteomes" id="UP000050497">
    <property type="component" value="Unassembled WGS sequence"/>
</dbReference>
<dbReference type="Pfam" id="PF01661">
    <property type="entry name" value="Macro"/>
    <property type="match status" value="1"/>
</dbReference>
<dbReference type="PROSITE" id="PS51154">
    <property type="entry name" value="MACRO"/>
    <property type="match status" value="1"/>
</dbReference>
<evidence type="ECO:0000313" key="5">
    <source>
        <dbReference type="Proteomes" id="UP000050497"/>
    </source>
</evidence>
<dbReference type="SMART" id="SM00506">
    <property type="entry name" value="A1pp"/>
    <property type="match status" value="1"/>
</dbReference>
<accession>A0A0N8KDX7</accession>
<dbReference type="AlphaFoldDB" id="A0A0N8KDX7"/>
<reference evidence="3 5" key="1">
    <citation type="submission" date="2015-09" db="EMBL/GenBank/DDBJ databases">
        <title>Identification and resolution of microdiversity through metagenomic sequencing of parallel consortia.</title>
        <authorList>
            <person name="Nelson W.C."/>
            <person name="Romine M.F."/>
            <person name="Lindemann S.R."/>
        </authorList>
    </citation>
    <scope>NUCLEOTIDE SEQUENCE [LARGE SCALE GENOMIC DNA]</scope>
    <source>
        <strain evidence="3">HL-109</strain>
    </source>
</reference>